<comment type="subcellular location">
    <subcellularLocation>
        <location evidence="1">Membrane</location>
        <topology evidence="1">Single-pass type I membrane protein</topology>
    </subcellularLocation>
</comment>
<keyword evidence="3 4" id="KW-0040">ANK repeat</keyword>
<evidence type="ECO:0000256" key="3">
    <source>
        <dbReference type="ARBA" id="ARBA00023043"/>
    </source>
</evidence>
<feature type="domain" description="Thioredoxin" evidence="6">
    <location>
        <begin position="677"/>
        <end position="815"/>
    </location>
</feature>
<dbReference type="CDD" id="cd02962">
    <property type="entry name" value="TMX2"/>
    <property type="match status" value="1"/>
</dbReference>
<organism evidence="7 8">
    <name type="scientific">Cotesia glomerata</name>
    <name type="common">Lepidopteran parasitic wasp</name>
    <name type="synonym">Apanteles glomeratus</name>
    <dbReference type="NCBI Taxonomy" id="32391"/>
    <lineage>
        <taxon>Eukaryota</taxon>
        <taxon>Metazoa</taxon>
        <taxon>Ecdysozoa</taxon>
        <taxon>Arthropoda</taxon>
        <taxon>Hexapoda</taxon>
        <taxon>Insecta</taxon>
        <taxon>Pterygota</taxon>
        <taxon>Neoptera</taxon>
        <taxon>Endopterygota</taxon>
        <taxon>Hymenoptera</taxon>
        <taxon>Apocrita</taxon>
        <taxon>Ichneumonoidea</taxon>
        <taxon>Braconidae</taxon>
        <taxon>Microgastrinae</taxon>
        <taxon>Cotesia</taxon>
    </lineage>
</organism>
<dbReference type="InterPro" id="IPR036770">
    <property type="entry name" value="Ankyrin_rpt-contain_sf"/>
</dbReference>
<dbReference type="SUPFAM" id="SSF48403">
    <property type="entry name" value="Ankyrin repeat"/>
    <property type="match status" value="1"/>
</dbReference>
<keyword evidence="5" id="KW-1133">Transmembrane helix</keyword>
<dbReference type="Proteomes" id="UP000826195">
    <property type="component" value="Unassembled WGS sequence"/>
</dbReference>
<dbReference type="Pfam" id="PF12796">
    <property type="entry name" value="Ank_2"/>
    <property type="match status" value="3"/>
</dbReference>
<dbReference type="EMBL" id="JAHXZJ010001864">
    <property type="protein sequence ID" value="KAH0550370.1"/>
    <property type="molecule type" value="Genomic_DNA"/>
</dbReference>
<evidence type="ECO:0000313" key="7">
    <source>
        <dbReference type="EMBL" id="KAH0550370.1"/>
    </source>
</evidence>
<proteinExistence type="predicted"/>
<dbReference type="InterPro" id="IPR036249">
    <property type="entry name" value="Thioredoxin-like_sf"/>
</dbReference>
<dbReference type="Gene3D" id="3.40.30.10">
    <property type="entry name" value="Glutaredoxin"/>
    <property type="match status" value="1"/>
</dbReference>
<dbReference type="SMART" id="SM00248">
    <property type="entry name" value="ANK"/>
    <property type="match status" value="10"/>
</dbReference>
<name>A0AAV7IC57_COTGL</name>
<keyword evidence="8" id="KW-1185">Reference proteome</keyword>
<accession>A0AAV7IC57</accession>
<feature type="repeat" description="ANK" evidence="4">
    <location>
        <begin position="288"/>
        <end position="320"/>
    </location>
</feature>
<dbReference type="Pfam" id="PF00085">
    <property type="entry name" value="Thioredoxin"/>
    <property type="match status" value="1"/>
</dbReference>
<dbReference type="InterPro" id="IPR002110">
    <property type="entry name" value="Ankyrin_rpt"/>
</dbReference>
<protein>
    <recommendedName>
        <fullName evidence="6">Thioredoxin domain-containing protein</fullName>
    </recommendedName>
</protein>
<dbReference type="Pfam" id="PF00023">
    <property type="entry name" value="Ank"/>
    <property type="match status" value="1"/>
</dbReference>
<dbReference type="SUPFAM" id="SSF52833">
    <property type="entry name" value="Thioredoxin-like"/>
    <property type="match status" value="1"/>
</dbReference>
<feature type="repeat" description="ANK" evidence="4">
    <location>
        <begin position="174"/>
        <end position="206"/>
    </location>
</feature>
<reference evidence="7 8" key="1">
    <citation type="journal article" date="2021" name="J. Hered.">
        <title>A chromosome-level genome assembly of the parasitoid wasp, Cotesia glomerata (Hymenoptera: Braconidae).</title>
        <authorList>
            <person name="Pinto B.J."/>
            <person name="Weis J.J."/>
            <person name="Gamble T."/>
            <person name="Ode P.J."/>
            <person name="Paul R."/>
            <person name="Zaspel J.M."/>
        </authorList>
    </citation>
    <scope>NUCLEOTIDE SEQUENCE [LARGE SCALE GENOMIC DNA]</scope>
    <source>
        <strain evidence="7">CgM1</strain>
    </source>
</reference>
<keyword evidence="2" id="KW-0677">Repeat</keyword>
<feature type="repeat" description="ANK" evidence="4">
    <location>
        <begin position="75"/>
        <end position="107"/>
    </location>
</feature>
<dbReference type="InterPro" id="IPR013766">
    <property type="entry name" value="Thioredoxin_domain"/>
</dbReference>
<gene>
    <name evidence="7" type="ORF">KQX54_018999</name>
</gene>
<dbReference type="InterPro" id="IPR037463">
    <property type="entry name" value="TMX2_thioredoxin_dom"/>
</dbReference>
<dbReference type="Gene3D" id="1.25.40.20">
    <property type="entry name" value="Ankyrin repeat-containing domain"/>
    <property type="match status" value="2"/>
</dbReference>
<dbReference type="GO" id="GO:0016020">
    <property type="term" value="C:membrane"/>
    <property type="evidence" value="ECO:0007669"/>
    <property type="project" value="UniProtKB-SubCell"/>
</dbReference>
<sequence length="842" mass="96523">MGIQQTKLIPYNCQLTYDEAREKIINGSLSANTIPVEKYLKGVDTYLQYAIKKNDEKFVDYLLRNSVDINFNSKNCHPAIYLAVEKNDKKLVKKLLDANADINLQSQYEGPFPVCEQFTPLQLAVKLNHYEIIELLISYGADINACCSIIEEYQYMGHPSFVIYRNAILPNTMHHFTPLHIAVNNEDEEIVDLLIENKADVNNSPKYNFVSCLHATSKTPLGIAIKKKNLTLVKKLITAGADVNISSWNDYWTPLHLAAELDASEIALLLINNGANVNAVSNISLGYCTTTPLRIAIKNNHLEMVKLLVKNGALVNFQVNDFLPPILCSIFTFVRSREMIDYLLESGADMNFDWRSEKSTFLHYVASMNDGDLMPFLLTHKYVIDINTVTSKKESVLHKAVQCIYESNSIHLLNAGIDINLVDINGNTAHDIAYESDQYSYKSIIERHVVKLTAAGIYVSDKNLQTVEGAKYDNLREECLDIVALMKKTKIVGSDVTYYQLLYSHRNKLARILKYLDVDHHEFFFYANYFSKFTRYSEILWYRKIMIKQRILLLKEAEKFLDEVMSDVGLPDTLLRNITDYLSNRELYILVNILLSLSYIIAKQVPFICSYLFSEDERELDGKETHILFFLLFVIMIRTRKSGSVTMIHYLSTSFVYTKITNLILWFYADIRMGILFAVIFIFCALILPEPTYQGPQNITFIRGANGLEEELNRDTRIVWVVAFYTAWNPACNTFAPIYSQLSAEYALENLRFGKIDIGRFPDAGLKYHVSDASTSKQLPTIILFKNGKEVDRRPYADKNGKLVKFLFSLDNMKAAFDLNNIYKFCKTNPLKKKEKKSIKAE</sequence>
<dbReference type="PROSITE" id="PS50297">
    <property type="entry name" value="ANK_REP_REGION"/>
    <property type="match status" value="5"/>
</dbReference>
<dbReference type="PROSITE" id="PS50088">
    <property type="entry name" value="ANK_REPEAT"/>
    <property type="match status" value="6"/>
</dbReference>
<evidence type="ECO:0000256" key="2">
    <source>
        <dbReference type="ARBA" id="ARBA00022737"/>
    </source>
</evidence>
<dbReference type="AlphaFoldDB" id="A0AAV7IC57"/>
<feature type="repeat" description="ANK" evidence="4">
    <location>
        <begin position="216"/>
        <end position="248"/>
    </location>
</feature>
<comment type="caution">
    <text evidence="7">The sequence shown here is derived from an EMBL/GenBank/DDBJ whole genome shotgun (WGS) entry which is preliminary data.</text>
</comment>
<evidence type="ECO:0000256" key="5">
    <source>
        <dbReference type="SAM" id="Phobius"/>
    </source>
</evidence>
<dbReference type="PANTHER" id="PTHR24198:SF165">
    <property type="entry name" value="ANKYRIN REPEAT-CONTAINING PROTEIN-RELATED"/>
    <property type="match status" value="1"/>
</dbReference>
<evidence type="ECO:0000313" key="8">
    <source>
        <dbReference type="Proteomes" id="UP000826195"/>
    </source>
</evidence>
<feature type="repeat" description="ANK" evidence="4">
    <location>
        <begin position="250"/>
        <end position="282"/>
    </location>
</feature>
<dbReference type="PANTHER" id="PTHR24198">
    <property type="entry name" value="ANKYRIN REPEAT AND PROTEIN KINASE DOMAIN-CONTAINING PROTEIN"/>
    <property type="match status" value="1"/>
</dbReference>
<evidence type="ECO:0000256" key="1">
    <source>
        <dbReference type="ARBA" id="ARBA00004479"/>
    </source>
</evidence>
<dbReference type="PROSITE" id="PS51352">
    <property type="entry name" value="THIOREDOXIN_2"/>
    <property type="match status" value="1"/>
</dbReference>
<evidence type="ECO:0000256" key="4">
    <source>
        <dbReference type="PROSITE-ProRule" id="PRU00023"/>
    </source>
</evidence>
<feature type="transmembrane region" description="Helical" evidence="5">
    <location>
        <begin position="663"/>
        <end position="688"/>
    </location>
</feature>
<keyword evidence="5" id="KW-0812">Transmembrane</keyword>
<evidence type="ECO:0000259" key="6">
    <source>
        <dbReference type="PROSITE" id="PS51352"/>
    </source>
</evidence>
<keyword evidence="5" id="KW-0472">Membrane</keyword>
<feature type="repeat" description="ANK" evidence="4">
    <location>
        <begin position="116"/>
        <end position="148"/>
    </location>
</feature>